<evidence type="ECO:0000313" key="2">
    <source>
        <dbReference type="Proteomes" id="UP000012329"/>
    </source>
</evidence>
<evidence type="ECO:0000313" key="1">
    <source>
        <dbReference type="EMBL" id="EMY04686.1"/>
    </source>
</evidence>
<organism evidence="1 2">
    <name type="scientific">Leptospira interrogans str. 2002000626</name>
    <dbReference type="NCBI Taxonomy" id="996803"/>
    <lineage>
        <taxon>Bacteria</taxon>
        <taxon>Pseudomonadati</taxon>
        <taxon>Spirochaetota</taxon>
        <taxon>Spirochaetia</taxon>
        <taxon>Leptospirales</taxon>
        <taxon>Leptospiraceae</taxon>
        <taxon>Leptospira</taxon>
    </lineage>
</organism>
<dbReference type="Proteomes" id="UP000012329">
    <property type="component" value="Unassembled WGS sequence"/>
</dbReference>
<sequence>MKSRGFLILPLLGSLFGYGYDKRTGEQDYNALFFLFQYGTNQDEDYHKFILFPFFGHYRFGSKQTTFITPFYFHLQTDTYHIQSDDTFLIPFYFYSKRKYVQWERDESYLKLWPIFKYQKDREGNLVWNVLSLFPVKSEVIDRIWDPLWSLVEYQKLSNGEKRFSVLMRAYSQRWTETEFHASIPFVLELSITPEKTSWKFLYGLIGYERIETNRNLQILWFIKI</sequence>
<name>A0A829D8Y2_LEPIR</name>
<proteinExistence type="predicted"/>
<gene>
    <name evidence="1" type="ORF">LEP1GSC029_4931</name>
</gene>
<reference evidence="1 2" key="1">
    <citation type="submission" date="2013-02" db="EMBL/GenBank/DDBJ databases">
        <authorList>
            <person name="Harkins D.M."/>
            <person name="Durkin A.S."/>
            <person name="Brinkac L.M."/>
            <person name="Haft D.H."/>
            <person name="Selengut J.D."/>
            <person name="Sanka R."/>
            <person name="DePew J."/>
            <person name="Purushe J."/>
            <person name="Whelen A.C."/>
            <person name="Vinetz J.M."/>
            <person name="Sutton G.G."/>
            <person name="Nierman W.C."/>
            <person name="Fouts D.E."/>
        </authorList>
    </citation>
    <scope>NUCLEOTIDE SEQUENCE [LARGE SCALE GENOMIC DNA]</scope>
    <source>
        <strain evidence="1 2">2002000626</strain>
    </source>
</reference>
<protein>
    <submittedName>
        <fullName evidence="1">Uncharacterized protein</fullName>
    </submittedName>
</protein>
<accession>A0A829D8Y2</accession>
<comment type="caution">
    <text evidence="1">The sequence shown here is derived from an EMBL/GenBank/DDBJ whole genome shotgun (WGS) entry which is preliminary data.</text>
</comment>
<dbReference type="EMBL" id="AFJL02000117">
    <property type="protein sequence ID" value="EMY04686.1"/>
    <property type="molecule type" value="Genomic_DNA"/>
</dbReference>
<dbReference type="AlphaFoldDB" id="A0A829D8Y2"/>